<dbReference type="CDD" id="cd00613">
    <property type="entry name" value="GDC-P"/>
    <property type="match status" value="1"/>
</dbReference>
<dbReference type="PANTHER" id="PTHR11773">
    <property type="entry name" value="GLYCINE DEHYDROGENASE, DECARBOXYLATING"/>
    <property type="match status" value="1"/>
</dbReference>
<dbReference type="InterPro" id="IPR015422">
    <property type="entry name" value="PyrdxlP-dep_Trfase_small"/>
</dbReference>
<comment type="similarity">
    <text evidence="3 8">Belongs to the GcvP family.</text>
</comment>
<dbReference type="EC" id="1.4.4.2" evidence="8"/>
<dbReference type="SUPFAM" id="SSF53383">
    <property type="entry name" value="PLP-dependent transferases"/>
    <property type="match status" value="2"/>
</dbReference>
<organism evidence="13 14">
    <name type="scientific">Frankia alni (strain DSM 45986 / CECT 9034 / ACN14a)</name>
    <dbReference type="NCBI Taxonomy" id="326424"/>
    <lineage>
        <taxon>Bacteria</taxon>
        <taxon>Bacillati</taxon>
        <taxon>Actinomycetota</taxon>
        <taxon>Actinomycetes</taxon>
        <taxon>Frankiales</taxon>
        <taxon>Frankiaceae</taxon>
        <taxon>Frankia</taxon>
    </lineage>
</organism>
<dbReference type="InterPro" id="IPR003437">
    <property type="entry name" value="GcvP"/>
</dbReference>
<dbReference type="eggNOG" id="COG1003">
    <property type="taxonomic scope" value="Bacteria"/>
</dbReference>
<dbReference type="GO" id="GO:0019464">
    <property type="term" value="P:glycine decarboxylation via glycine cleavage system"/>
    <property type="evidence" value="ECO:0007669"/>
    <property type="project" value="UniProtKB-UniRule"/>
</dbReference>
<evidence type="ECO:0000313" key="14">
    <source>
        <dbReference type="Proteomes" id="UP000000657"/>
    </source>
</evidence>
<dbReference type="PANTHER" id="PTHR11773:SF1">
    <property type="entry name" value="GLYCINE DEHYDROGENASE (DECARBOXYLATING), MITOCHONDRIAL"/>
    <property type="match status" value="1"/>
</dbReference>
<comment type="catalytic activity">
    <reaction evidence="7 8">
        <text>N(6)-[(R)-lipoyl]-L-lysyl-[glycine-cleavage complex H protein] + glycine + H(+) = N(6)-[(R)-S(8)-aminomethyldihydrolipoyl]-L-lysyl-[glycine-cleavage complex H protein] + CO2</text>
        <dbReference type="Rhea" id="RHEA:24304"/>
        <dbReference type="Rhea" id="RHEA-COMP:10494"/>
        <dbReference type="Rhea" id="RHEA-COMP:10495"/>
        <dbReference type="ChEBI" id="CHEBI:15378"/>
        <dbReference type="ChEBI" id="CHEBI:16526"/>
        <dbReference type="ChEBI" id="CHEBI:57305"/>
        <dbReference type="ChEBI" id="CHEBI:83099"/>
        <dbReference type="ChEBI" id="CHEBI:83143"/>
        <dbReference type="EC" id="1.4.4.2"/>
    </reaction>
</comment>
<dbReference type="EMBL" id="CT573213">
    <property type="protein sequence ID" value="CAJ65057.1"/>
    <property type="molecule type" value="Genomic_DNA"/>
</dbReference>
<dbReference type="GO" id="GO:0005829">
    <property type="term" value="C:cytosol"/>
    <property type="evidence" value="ECO:0007669"/>
    <property type="project" value="TreeGrafter"/>
</dbReference>
<keyword evidence="5 8" id="KW-0663">Pyridoxal phosphate</keyword>
<dbReference type="NCBIfam" id="TIGR00461">
    <property type="entry name" value="gcvP"/>
    <property type="match status" value="1"/>
</dbReference>
<evidence type="ECO:0000256" key="10">
    <source>
        <dbReference type="SAM" id="MobiDB-lite"/>
    </source>
</evidence>
<dbReference type="InterPro" id="IPR020581">
    <property type="entry name" value="GDC_P"/>
</dbReference>
<dbReference type="Pfam" id="PF02347">
    <property type="entry name" value="GDC-P"/>
    <property type="match status" value="2"/>
</dbReference>
<evidence type="ECO:0000256" key="8">
    <source>
        <dbReference type="HAMAP-Rule" id="MF_00711"/>
    </source>
</evidence>
<dbReference type="HOGENOM" id="CLU_004620_2_1_11"/>
<dbReference type="InterPro" id="IPR049316">
    <property type="entry name" value="GDC-P_C"/>
</dbReference>
<evidence type="ECO:0000313" key="13">
    <source>
        <dbReference type="EMBL" id="CAJ65057.1"/>
    </source>
</evidence>
<dbReference type="GO" id="GO:0016594">
    <property type="term" value="F:glycine binding"/>
    <property type="evidence" value="ECO:0007669"/>
    <property type="project" value="TreeGrafter"/>
</dbReference>
<feature type="domain" description="Glycine cleavage system P-protein N-terminal" evidence="11">
    <location>
        <begin position="692"/>
        <end position="810"/>
    </location>
</feature>
<dbReference type="eggNOG" id="COG0403">
    <property type="taxonomic scope" value="Bacteria"/>
</dbReference>
<feature type="modified residue" description="N6-(pyridoxal phosphate)lysine" evidence="8 9">
    <location>
        <position position="783"/>
    </location>
</feature>
<feature type="domain" description="Glycine cleavage system P-protein N-terminal" evidence="11">
    <location>
        <begin position="69"/>
        <end position="507"/>
    </location>
</feature>
<dbReference type="GO" id="GO:0004375">
    <property type="term" value="F:glycine dehydrogenase (decarboxylating) activity"/>
    <property type="evidence" value="ECO:0007669"/>
    <property type="project" value="UniProtKB-EC"/>
</dbReference>
<comment type="subunit">
    <text evidence="4 8">The glycine cleavage system is composed of four proteins: P, T, L and H.</text>
</comment>
<evidence type="ECO:0000256" key="6">
    <source>
        <dbReference type="ARBA" id="ARBA00023002"/>
    </source>
</evidence>
<evidence type="ECO:0000256" key="1">
    <source>
        <dbReference type="ARBA" id="ARBA00001933"/>
    </source>
</evidence>
<dbReference type="HAMAP" id="MF_00711">
    <property type="entry name" value="GcvP"/>
    <property type="match status" value="1"/>
</dbReference>
<feature type="region of interest" description="Disordered" evidence="10">
    <location>
        <begin position="1"/>
        <end position="25"/>
    </location>
</feature>
<feature type="domain" description="Glycine dehydrogenase C-terminal" evidence="12">
    <location>
        <begin position="856"/>
        <end position="977"/>
    </location>
</feature>
<gene>
    <name evidence="8 13" type="primary">gcvP</name>
    <name evidence="13" type="ordered locus">FRAAL6434</name>
</gene>
<dbReference type="GO" id="GO:0030170">
    <property type="term" value="F:pyridoxal phosphate binding"/>
    <property type="evidence" value="ECO:0007669"/>
    <property type="project" value="TreeGrafter"/>
</dbReference>
<dbReference type="Pfam" id="PF21478">
    <property type="entry name" value="GcvP2_C"/>
    <property type="match status" value="1"/>
</dbReference>
<dbReference type="Proteomes" id="UP000000657">
    <property type="component" value="Chromosome"/>
</dbReference>
<evidence type="ECO:0000256" key="7">
    <source>
        <dbReference type="ARBA" id="ARBA00049026"/>
    </source>
</evidence>
<reference evidence="13 14" key="1">
    <citation type="journal article" date="2007" name="Genome Res.">
        <title>Genome characteristics of facultatively symbiotic Frankia sp. strains reflect host range and host plant biogeography.</title>
        <authorList>
            <person name="Normand P."/>
            <person name="Lapierre P."/>
            <person name="Tisa L.S."/>
            <person name="Gogarten J.P."/>
            <person name="Alloisio N."/>
            <person name="Bagnarol E."/>
            <person name="Bassi C.A."/>
            <person name="Berry A.M."/>
            <person name="Bickhart D.M."/>
            <person name="Choisne N."/>
            <person name="Couloux A."/>
            <person name="Cournoyer B."/>
            <person name="Cruveiller S."/>
            <person name="Daubin V."/>
            <person name="Demange N."/>
            <person name="Francino M.P."/>
            <person name="Goltsman E."/>
            <person name="Huang Y."/>
            <person name="Kopp O.R."/>
            <person name="Labarre L."/>
            <person name="Lapidus A."/>
            <person name="Lavire C."/>
            <person name="Marechal J."/>
            <person name="Martinez M."/>
            <person name="Mastronunzio J.E."/>
            <person name="Mullin B.C."/>
            <person name="Niemann J."/>
            <person name="Pujic P."/>
            <person name="Rawnsley T."/>
            <person name="Rouy Z."/>
            <person name="Schenowitz C."/>
            <person name="Sellstedt A."/>
            <person name="Tavares F."/>
            <person name="Tomkins J.P."/>
            <person name="Vallenet D."/>
            <person name="Valverde C."/>
            <person name="Wall L.G."/>
            <person name="Wang Y."/>
            <person name="Medigue C."/>
            <person name="Benson D.R."/>
        </authorList>
    </citation>
    <scope>NUCLEOTIDE SEQUENCE [LARGE SCALE GENOMIC DNA]</scope>
    <source>
        <strain evidence="14">DSM 45986 / CECT 9034 / ACN14a</strain>
    </source>
</reference>
<feature type="compositionally biased region" description="Basic and acidic residues" evidence="10">
    <location>
        <begin position="13"/>
        <end position="24"/>
    </location>
</feature>
<dbReference type="FunFam" id="3.40.640.10:FF:000007">
    <property type="entry name" value="glycine dehydrogenase (Decarboxylating), mitochondrial"/>
    <property type="match status" value="1"/>
</dbReference>
<dbReference type="FunFam" id="3.90.1150.10:FF:000007">
    <property type="entry name" value="Glycine dehydrogenase (decarboxylating), mitochondrial"/>
    <property type="match status" value="1"/>
</dbReference>
<protein>
    <recommendedName>
        <fullName evidence="8">Glycine dehydrogenase (decarboxylating)</fullName>
        <ecNumber evidence="8">1.4.4.2</ecNumber>
    </recommendedName>
    <alternativeName>
        <fullName evidence="8">Glycine cleavage system P-protein</fullName>
    </alternativeName>
    <alternativeName>
        <fullName evidence="8">Glycine decarboxylase</fullName>
    </alternativeName>
    <alternativeName>
        <fullName evidence="8">Glycine dehydrogenase (aminomethyl-transferring)</fullName>
    </alternativeName>
</protein>
<comment type="function">
    <text evidence="2 8">The glycine cleavage system catalyzes the degradation of glycine. The P protein binds the alpha-amino group of glycine through its pyridoxal phosphate cofactor; CO(2) is released and the remaining methylamine moiety is then transferred to the lipoamide cofactor of the H protein.</text>
</comment>
<keyword evidence="6 8" id="KW-0560">Oxidoreductase</keyword>
<dbReference type="NCBIfam" id="NF003346">
    <property type="entry name" value="PRK04366.1"/>
    <property type="match status" value="1"/>
</dbReference>
<keyword evidence="14" id="KW-1185">Reference proteome</keyword>
<evidence type="ECO:0000256" key="3">
    <source>
        <dbReference type="ARBA" id="ARBA00010756"/>
    </source>
</evidence>
<evidence type="ECO:0000256" key="9">
    <source>
        <dbReference type="PIRSR" id="PIRSR603437-50"/>
    </source>
</evidence>
<dbReference type="InterPro" id="IPR015421">
    <property type="entry name" value="PyrdxlP-dep_Trfase_major"/>
</dbReference>
<dbReference type="AlphaFoldDB" id="Q0RBX3"/>
<evidence type="ECO:0000259" key="12">
    <source>
        <dbReference type="Pfam" id="PF21478"/>
    </source>
</evidence>
<evidence type="ECO:0000256" key="4">
    <source>
        <dbReference type="ARBA" id="ARBA00011690"/>
    </source>
</evidence>
<dbReference type="Gene3D" id="3.40.640.10">
    <property type="entry name" value="Type I PLP-dependent aspartate aminotransferase-like (Major domain)"/>
    <property type="match status" value="2"/>
</dbReference>
<sequence length="1048" mass="109326">MAAAAGEALRPMTEGEARRGVDSRCRRRPTSGALIMLHGTDHEDASVAAATSDVTASAAVAVAHPRFADRHIGPDAAAQRSMLAALGVASLRALTDAAVPAVIRDRSLELPAALDETAVLAALRALGRDNHPVPSMIGLGFHPAVLPGVIQRNVLENPAWYTAYTPYQPEISQGRLEALLNFQTVITDLTGLAVAGASLLDEPTAAAEAMQIALRTAKGSRATFLIDADTLPQTIAVVATRAEALGVTVHVADLSPGLAAGDPAAPDAGVPAQVLDSAFGLLLSYPGPGGALRDPRSVIAEARARGIVVTVAADPLALTLLRSPGELGADIAVGSTQRFGLPLSFGGPHAGYLAVRKGLERSLPGRLVGVSVDADGAPAYRLTLQTREQHIRREKATSNICTAQVLPAVLASMYAVYHGPQGLAGIAQRIHGLAVRLAEGLRAGGIPLGADTFFDTVVAAVPGRAAEVVAEALAHGVNLRLVDGDHVGVSCNETTVEADLRAVWAAFGVPAAASAEVPAPATPATPATPAAASALPRELVRTDAYLEHPVFHEHRSETAMLRYLRRLSDLDLALDRGMIPLGSCTMKLNATTEMAAVTWPEFADIHPFAPLDQAGGYLTMIRDLEDWLARITGYAGVSVQPNAGSQGELAGLLAIRAYHRDNALPGAPARDVCLIPSSAHGTNAASAAMAGMRVVVVACDDDGNVDLDDLARRARANADVLAALMVTYPSTHGVYEEGIGQACAIVHEAGGLVYVDGANLNALVGLAKPGQFGADVSHLNLHKTFCIPHGGGGPGVGPVAVGEKLLPYLPNHPLRAEAGPASGVGPISGSPWGSAGILMIPWAYIQMMGADGLRQATSVAVLNANYIAHRLRPHYPVLYAGRDGLVAHECILDLRPLTKRTGVTVDDVAKRLIDYGFHAPTMSFPVAGTLMVEPTESEDLAEIDRFCAAMIAIRAEADKVGDGTWPRTDNPLRNAPHTAQMVTADEWPHPYPRSVAAYPVAALRTAKYWPPVRRIDGAYGDRNLVCTCPPVESFAARSEDGPVLVAAG</sequence>
<dbReference type="KEGG" id="fal:FRAAL6434"/>
<evidence type="ECO:0000256" key="5">
    <source>
        <dbReference type="ARBA" id="ARBA00022898"/>
    </source>
</evidence>
<dbReference type="InterPro" id="IPR015424">
    <property type="entry name" value="PyrdxlP-dep_Trfase"/>
</dbReference>
<comment type="cofactor">
    <cofactor evidence="1 8 9">
        <name>pyridoxal 5'-phosphate</name>
        <dbReference type="ChEBI" id="CHEBI:597326"/>
    </cofactor>
</comment>
<accession>Q0RBX3</accession>
<dbReference type="Gene3D" id="3.90.1150.10">
    <property type="entry name" value="Aspartate Aminotransferase, domain 1"/>
    <property type="match status" value="2"/>
</dbReference>
<name>Q0RBX3_FRAAA</name>
<dbReference type="InterPro" id="IPR049315">
    <property type="entry name" value="GDC-P_N"/>
</dbReference>
<dbReference type="GO" id="GO:0005960">
    <property type="term" value="C:glycine cleavage complex"/>
    <property type="evidence" value="ECO:0007669"/>
    <property type="project" value="TreeGrafter"/>
</dbReference>
<evidence type="ECO:0000259" key="11">
    <source>
        <dbReference type="Pfam" id="PF02347"/>
    </source>
</evidence>
<evidence type="ECO:0000256" key="2">
    <source>
        <dbReference type="ARBA" id="ARBA00003788"/>
    </source>
</evidence>
<proteinExistence type="inferred from homology"/>
<dbReference type="STRING" id="326424.FRAAL6434"/>